<evidence type="ECO:0000256" key="3">
    <source>
        <dbReference type="ARBA" id="ARBA00022741"/>
    </source>
</evidence>
<keyword evidence="4 6" id="KW-0067">ATP-binding</keyword>
<dbReference type="GO" id="GO:0016887">
    <property type="term" value="F:ATP hydrolysis activity"/>
    <property type="evidence" value="ECO:0007669"/>
    <property type="project" value="InterPro"/>
</dbReference>
<dbReference type="Pfam" id="PF00005">
    <property type="entry name" value="ABC_tran"/>
    <property type="match status" value="1"/>
</dbReference>
<dbReference type="PANTHER" id="PTHR43335">
    <property type="entry name" value="ABC TRANSPORTER, ATP-BINDING PROTEIN"/>
    <property type="match status" value="1"/>
</dbReference>
<evidence type="ECO:0000259" key="5">
    <source>
        <dbReference type="PROSITE" id="PS50893"/>
    </source>
</evidence>
<dbReference type="InterPro" id="IPR027417">
    <property type="entry name" value="P-loop_NTPase"/>
</dbReference>
<gene>
    <name evidence="6" type="ORF">GCM10011482_18760</name>
</gene>
<dbReference type="CDD" id="cd03230">
    <property type="entry name" value="ABC_DR_subfamily_A"/>
    <property type="match status" value="1"/>
</dbReference>
<name>A0A917JHY2_9ENTE</name>
<comment type="caution">
    <text evidence="6">The sequence shown here is derived from an EMBL/GenBank/DDBJ whole genome shotgun (WGS) entry which is preliminary data.</text>
</comment>
<dbReference type="AlphaFoldDB" id="A0A917JHY2"/>
<evidence type="ECO:0000256" key="2">
    <source>
        <dbReference type="ARBA" id="ARBA00022448"/>
    </source>
</evidence>
<keyword evidence="3" id="KW-0547">Nucleotide-binding</keyword>
<keyword evidence="7" id="KW-1185">Reference proteome</keyword>
<evidence type="ECO:0000313" key="7">
    <source>
        <dbReference type="Proteomes" id="UP000622610"/>
    </source>
</evidence>
<evidence type="ECO:0000256" key="1">
    <source>
        <dbReference type="ARBA" id="ARBA00005417"/>
    </source>
</evidence>
<dbReference type="SUPFAM" id="SSF52540">
    <property type="entry name" value="P-loop containing nucleoside triphosphate hydrolases"/>
    <property type="match status" value="1"/>
</dbReference>
<dbReference type="PANTHER" id="PTHR43335:SF4">
    <property type="entry name" value="ABC TRANSPORTER, ATP-BINDING PROTEIN"/>
    <property type="match status" value="1"/>
</dbReference>
<dbReference type="PROSITE" id="PS50893">
    <property type="entry name" value="ABC_TRANSPORTER_2"/>
    <property type="match status" value="1"/>
</dbReference>
<dbReference type="EMBL" id="BMDT01000009">
    <property type="protein sequence ID" value="GGI66222.1"/>
    <property type="molecule type" value="Genomic_DNA"/>
</dbReference>
<proteinExistence type="inferred from homology"/>
<dbReference type="SMART" id="SM00382">
    <property type="entry name" value="AAA"/>
    <property type="match status" value="1"/>
</dbReference>
<evidence type="ECO:0000313" key="6">
    <source>
        <dbReference type="EMBL" id="GGI66222.1"/>
    </source>
</evidence>
<sequence>MNVLEVRAVSKQYGSKKVLKDLSFSIPRGAIFGFVGENGAGKTTTMKLILGLDEMTSGEIYINGEKVRFGETATNRMTGYLPDVPEFYDYMTSTDYLMLCAEITQIPKNKRQARVAEMLSLVGLEQSKSKIKGFSRGMKQRLGIAQALLNEPEFLICDEPTSALDPSGRNEFLDLLASLKNRVTILFSTHILSDVERICDQVGILHKGSLQVVGEIDVLKERYAQPQIEIVFENTGEAEQFVEQTTQIIKEQHESQVFVSYSETYPLAFAELIAQLSQFNLTAKSIRHIAPSLEQIYLEVTK</sequence>
<dbReference type="Gene3D" id="3.40.50.300">
    <property type="entry name" value="P-loop containing nucleotide triphosphate hydrolases"/>
    <property type="match status" value="1"/>
</dbReference>
<dbReference type="GO" id="GO:0005524">
    <property type="term" value="F:ATP binding"/>
    <property type="evidence" value="ECO:0007669"/>
    <property type="project" value="UniProtKB-KW"/>
</dbReference>
<feature type="domain" description="ABC transporter" evidence="5">
    <location>
        <begin position="4"/>
        <end position="232"/>
    </location>
</feature>
<keyword evidence="2" id="KW-0813">Transport</keyword>
<protein>
    <submittedName>
        <fullName evidence="6">ABC transporter ATP-binding protein</fullName>
    </submittedName>
</protein>
<dbReference type="Proteomes" id="UP000622610">
    <property type="component" value="Unassembled WGS sequence"/>
</dbReference>
<dbReference type="InterPro" id="IPR003439">
    <property type="entry name" value="ABC_transporter-like_ATP-bd"/>
</dbReference>
<accession>A0A917JHY2</accession>
<comment type="similarity">
    <text evidence="1">Belongs to the ABC transporter superfamily.</text>
</comment>
<organism evidence="6 7">
    <name type="scientific">Enterococcus alcedinis</name>
    <dbReference type="NCBI Taxonomy" id="1274384"/>
    <lineage>
        <taxon>Bacteria</taxon>
        <taxon>Bacillati</taxon>
        <taxon>Bacillota</taxon>
        <taxon>Bacilli</taxon>
        <taxon>Lactobacillales</taxon>
        <taxon>Enterococcaceae</taxon>
        <taxon>Enterococcus</taxon>
    </lineage>
</organism>
<dbReference type="RefSeq" id="WP_188368054.1">
    <property type="nucleotide sequence ID" value="NZ_BMDT01000009.1"/>
</dbReference>
<reference evidence="6" key="2">
    <citation type="submission" date="2020-09" db="EMBL/GenBank/DDBJ databases">
        <authorList>
            <person name="Sun Q."/>
            <person name="Sedlacek I."/>
        </authorList>
    </citation>
    <scope>NUCLEOTIDE SEQUENCE</scope>
    <source>
        <strain evidence="6">CCM 8433</strain>
    </source>
</reference>
<reference evidence="6" key="1">
    <citation type="journal article" date="2014" name="Int. J. Syst. Evol. Microbiol.">
        <title>Complete genome sequence of Corynebacterium casei LMG S-19264T (=DSM 44701T), isolated from a smear-ripened cheese.</title>
        <authorList>
            <consortium name="US DOE Joint Genome Institute (JGI-PGF)"/>
            <person name="Walter F."/>
            <person name="Albersmeier A."/>
            <person name="Kalinowski J."/>
            <person name="Ruckert C."/>
        </authorList>
    </citation>
    <scope>NUCLEOTIDE SEQUENCE</scope>
    <source>
        <strain evidence="6">CCM 8433</strain>
    </source>
</reference>
<dbReference type="InterPro" id="IPR003593">
    <property type="entry name" value="AAA+_ATPase"/>
</dbReference>
<evidence type="ECO:0000256" key="4">
    <source>
        <dbReference type="ARBA" id="ARBA00022840"/>
    </source>
</evidence>